<evidence type="ECO:0000256" key="2">
    <source>
        <dbReference type="SAM" id="Phobius"/>
    </source>
</evidence>
<protein>
    <submittedName>
        <fullName evidence="3">Uncharacterized protein</fullName>
    </submittedName>
</protein>
<keyword evidence="2" id="KW-1133">Transmembrane helix</keyword>
<comment type="caution">
    <text evidence="3">The sequence shown here is derived from an EMBL/GenBank/DDBJ whole genome shotgun (WGS) entry which is preliminary data.</text>
</comment>
<name>A0A562S0R2_9BACT</name>
<dbReference type="RefSeq" id="WP_144683118.1">
    <property type="nucleotide sequence ID" value="NZ_VLLC01000006.1"/>
</dbReference>
<keyword evidence="2" id="KW-0812">Transmembrane</keyword>
<evidence type="ECO:0000313" key="4">
    <source>
        <dbReference type="Proteomes" id="UP000318307"/>
    </source>
</evidence>
<feature type="transmembrane region" description="Helical" evidence="2">
    <location>
        <begin position="56"/>
        <end position="75"/>
    </location>
</feature>
<accession>A0A562S0R2</accession>
<organism evidence="3 4">
    <name type="scientific">Desulfobotulus alkaliphilus</name>
    <dbReference type="NCBI Taxonomy" id="622671"/>
    <lineage>
        <taxon>Bacteria</taxon>
        <taxon>Pseudomonadati</taxon>
        <taxon>Thermodesulfobacteriota</taxon>
        <taxon>Desulfobacteria</taxon>
        <taxon>Desulfobacterales</taxon>
        <taxon>Desulfobacteraceae</taxon>
        <taxon>Desulfobotulus</taxon>
    </lineage>
</organism>
<gene>
    <name evidence="3" type="ORF">LZ24_01090</name>
</gene>
<dbReference type="OrthoDB" id="5472294at2"/>
<feature type="region of interest" description="Disordered" evidence="1">
    <location>
        <begin position="1"/>
        <end position="23"/>
    </location>
</feature>
<dbReference type="EMBL" id="VLLC01000006">
    <property type="protein sequence ID" value="TWI74150.1"/>
    <property type="molecule type" value="Genomic_DNA"/>
</dbReference>
<proteinExistence type="predicted"/>
<sequence length="85" mass="9961">MGRDAEKTMKDLPDGEKKNDEKIKTEADHLYDLLRPLHHLPRGKNTWNPAIIKKSWFWPLSVAILMILYYVYPLIWDFFAQSSGG</sequence>
<evidence type="ECO:0000256" key="1">
    <source>
        <dbReference type="SAM" id="MobiDB-lite"/>
    </source>
</evidence>
<dbReference type="AlphaFoldDB" id="A0A562S0R2"/>
<reference evidence="3 4" key="1">
    <citation type="submission" date="2019-07" db="EMBL/GenBank/DDBJ databases">
        <title>Genome sequencing of 100 strains of the haloalkaliphilic chemolithoautotrophic sulfur-oxidizing bacterium Thioalkalivibrio.</title>
        <authorList>
            <person name="Muyzer G."/>
        </authorList>
    </citation>
    <scope>NUCLEOTIDE SEQUENCE [LARGE SCALE GENOMIC DNA]</scope>
    <source>
        <strain evidence="3 4">ASO4-4</strain>
    </source>
</reference>
<dbReference type="Proteomes" id="UP000318307">
    <property type="component" value="Unassembled WGS sequence"/>
</dbReference>
<evidence type="ECO:0000313" key="3">
    <source>
        <dbReference type="EMBL" id="TWI74150.1"/>
    </source>
</evidence>
<keyword evidence="2" id="KW-0472">Membrane</keyword>
<keyword evidence="4" id="KW-1185">Reference proteome</keyword>